<name>A0A6S6M242_9BACT</name>
<sequence length="60" mass="7176">MDFDYTEYEYLPECKDGCGAITDWLNSREMAREVGENHGRQTGHEWIVLEKMREEQPPKR</sequence>
<dbReference type="RefSeq" id="WP_085814356.1">
    <property type="nucleotide sequence ID" value="NZ_AP023213.1"/>
</dbReference>
<evidence type="ECO:0000313" key="1">
    <source>
        <dbReference type="EMBL" id="BCG45365.1"/>
    </source>
</evidence>
<proteinExistence type="predicted"/>
<dbReference type="EMBL" id="AP023213">
    <property type="protein sequence ID" value="BCG45365.1"/>
    <property type="molecule type" value="Genomic_DNA"/>
</dbReference>
<dbReference type="AlphaFoldDB" id="A0A6S6M242"/>
<accession>A0A6S6M242</accession>
<evidence type="ECO:0000313" key="2">
    <source>
        <dbReference type="Proteomes" id="UP000515472"/>
    </source>
</evidence>
<gene>
    <name evidence="1" type="ORF">GEOBRER4_n0119</name>
</gene>
<keyword evidence="2" id="KW-1185">Reference proteome</keyword>
<dbReference type="Proteomes" id="UP000515472">
    <property type="component" value="Chromosome"/>
</dbReference>
<reference evidence="1 2" key="1">
    <citation type="submission" date="2020-06" db="EMBL/GenBank/DDBJ databases">
        <title>Interaction of electrochemicaly active bacteria, Geobacter bremensis R4 on different carbon anode.</title>
        <authorList>
            <person name="Meng L."/>
            <person name="Yoshida N."/>
        </authorList>
    </citation>
    <scope>NUCLEOTIDE SEQUENCE [LARGE SCALE GENOMIC DNA]</scope>
    <source>
        <strain evidence="1 2">R4</strain>
    </source>
</reference>
<protein>
    <submittedName>
        <fullName evidence="1">Uncharacterized protein</fullName>
    </submittedName>
</protein>
<dbReference type="KEGG" id="gbn:GEOBRER4_01150"/>
<organism evidence="1 2">
    <name type="scientific">Citrifermentans bremense</name>
    <dbReference type="NCBI Taxonomy" id="60035"/>
    <lineage>
        <taxon>Bacteria</taxon>
        <taxon>Pseudomonadati</taxon>
        <taxon>Thermodesulfobacteriota</taxon>
        <taxon>Desulfuromonadia</taxon>
        <taxon>Geobacterales</taxon>
        <taxon>Geobacteraceae</taxon>
        <taxon>Citrifermentans</taxon>
    </lineage>
</organism>